<evidence type="ECO:0000313" key="3">
    <source>
        <dbReference type="Proteomes" id="UP000823775"/>
    </source>
</evidence>
<keyword evidence="1" id="KW-0812">Transmembrane</keyword>
<keyword evidence="1" id="KW-1133">Transmembrane helix</keyword>
<evidence type="ECO:0000313" key="2">
    <source>
        <dbReference type="EMBL" id="MCE2054920.1"/>
    </source>
</evidence>
<protein>
    <recommendedName>
        <fullName evidence="4">Secreted protein</fullName>
    </recommendedName>
</protein>
<dbReference type="EMBL" id="JACEIK010006018">
    <property type="protein sequence ID" value="MCE2054920.1"/>
    <property type="molecule type" value="Genomic_DNA"/>
</dbReference>
<proteinExistence type="predicted"/>
<keyword evidence="1" id="KW-0472">Membrane</keyword>
<evidence type="ECO:0008006" key="4">
    <source>
        <dbReference type="Google" id="ProtNLM"/>
    </source>
</evidence>
<gene>
    <name evidence="2" type="ORF">HAX54_041639</name>
</gene>
<accession>A0ABS8VXF5</accession>
<name>A0ABS8VXF5_DATST</name>
<keyword evidence="3" id="KW-1185">Reference proteome</keyword>
<evidence type="ECO:0000256" key="1">
    <source>
        <dbReference type="SAM" id="Phobius"/>
    </source>
</evidence>
<comment type="caution">
    <text evidence="2">The sequence shown here is derived from an EMBL/GenBank/DDBJ whole genome shotgun (WGS) entry which is preliminary data.</text>
</comment>
<reference evidence="2 3" key="1">
    <citation type="journal article" date="2021" name="BMC Genomics">
        <title>Datura genome reveals duplications of psychoactive alkaloid biosynthetic genes and high mutation rate following tissue culture.</title>
        <authorList>
            <person name="Rajewski A."/>
            <person name="Carter-House D."/>
            <person name="Stajich J."/>
            <person name="Litt A."/>
        </authorList>
    </citation>
    <scope>NUCLEOTIDE SEQUENCE [LARGE SCALE GENOMIC DNA]</scope>
    <source>
        <strain evidence="2">AR-01</strain>
    </source>
</reference>
<sequence length="93" mass="10307">MWSSHLRITPGLTAPCLRFMPGLAAPYLHFMPGLALLGMCAVQLMCNSLKFPFVACPVHLGHLIQYFTGLCKDVVHHGPLSNFICYGFVRCVK</sequence>
<organism evidence="2 3">
    <name type="scientific">Datura stramonium</name>
    <name type="common">Jimsonweed</name>
    <name type="synonym">Common thornapple</name>
    <dbReference type="NCBI Taxonomy" id="4076"/>
    <lineage>
        <taxon>Eukaryota</taxon>
        <taxon>Viridiplantae</taxon>
        <taxon>Streptophyta</taxon>
        <taxon>Embryophyta</taxon>
        <taxon>Tracheophyta</taxon>
        <taxon>Spermatophyta</taxon>
        <taxon>Magnoliopsida</taxon>
        <taxon>eudicotyledons</taxon>
        <taxon>Gunneridae</taxon>
        <taxon>Pentapetalae</taxon>
        <taxon>asterids</taxon>
        <taxon>lamiids</taxon>
        <taxon>Solanales</taxon>
        <taxon>Solanaceae</taxon>
        <taxon>Solanoideae</taxon>
        <taxon>Datureae</taxon>
        <taxon>Datura</taxon>
    </lineage>
</organism>
<feature type="transmembrane region" description="Helical" evidence="1">
    <location>
        <begin position="27"/>
        <end position="46"/>
    </location>
</feature>
<dbReference type="Proteomes" id="UP000823775">
    <property type="component" value="Unassembled WGS sequence"/>
</dbReference>